<organism evidence="1 2">
    <name type="scientific">Kluyvera georgiana ATCC 51603</name>
    <dbReference type="NCBI Taxonomy" id="1354264"/>
    <lineage>
        <taxon>Bacteria</taxon>
        <taxon>Pseudomonadati</taxon>
        <taxon>Pseudomonadota</taxon>
        <taxon>Gammaproteobacteria</taxon>
        <taxon>Enterobacterales</taxon>
        <taxon>Enterobacteriaceae</taxon>
        <taxon>Kluyvera</taxon>
    </lineage>
</organism>
<evidence type="ECO:0000313" key="1">
    <source>
        <dbReference type="EMBL" id="OAT47025.1"/>
    </source>
</evidence>
<name>A0A1B7JGR9_9ENTR</name>
<gene>
    <name evidence="1" type="ORF">M989_03979</name>
</gene>
<dbReference type="AlphaFoldDB" id="A0A1B7JGR9"/>
<accession>A0A1B7JGR9</accession>
<comment type="caution">
    <text evidence="1">The sequence shown here is derived from an EMBL/GenBank/DDBJ whole genome shotgun (WGS) entry which is preliminary data.</text>
</comment>
<dbReference type="EMBL" id="LXEU01000080">
    <property type="protein sequence ID" value="OAT47025.1"/>
    <property type="molecule type" value="Genomic_DNA"/>
</dbReference>
<evidence type="ECO:0000313" key="2">
    <source>
        <dbReference type="Proteomes" id="UP000078386"/>
    </source>
</evidence>
<dbReference type="Proteomes" id="UP000078386">
    <property type="component" value="Unassembled WGS sequence"/>
</dbReference>
<protein>
    <submittedName>
        <fullName evidence="1">Uncharacterized protein</fullName>
    </submittedName>
</protein>
<keyword evidence="2" id="KW-1185">Reference proteome</keyword>
<dbReference type="RefSeq" id="WP_064548201.1">
    <property type="nucleotide sequence ID" value="NZ_LXEU01000080.1"/>
</dbReference>
<sequence>MPLYLSTQFDEFRLDNGLLAHLFKFSVQHHHFILIFSPIDVSDEEYHQFRNEEVGFVLPADCYDVKFDRQVNFESGDFYAPPLPGECSRRFGFANELAEALKAIIQLHYATYRAKAYLAIAENDKLKRYYDRILQTVPGDVVYELIQNVGVEGRGYAFKTRCFNT</sequence>
<proteinExistence type="predicted"/>
<reference evidence="1 2" key="1">
    <citation type="submission" date="2016-04" db="EMBL/GenBank/DDBJ databases">
        <title>ATOL: Assembling a taxonomically balanced genome-scale reconstruction of the evolutionary history of the Enterobacteriaceae.</title>
        <authorList>
            <person name="Plunkett G.III."/>
            <person name="Neeno-Eckwall E.C."/>
            <person name="Glasner J.D."/>
            <person name="Perna N.T."/>
        </authorList>
    </citation>
    <scope>NUCLEOTIDE SEQUENCE [LARGE SCALE GENOMIC DNA]</scope>
    <source>
        <strain evidence="1 2">ATCC 51603</strain>
    </source>
</reference>
<dbReference type="PATRIC" id="fig|1354264.4.peg.4128"/>